<organism evidence="1 2">
    <name type="scientific">Pseudoroseomonas ludipueritiae</name>
    <dbReference type="NCBI Taxonomy" id="198093"/>
    <lineage>
        <taxon>Bacteria</taxon>
        <taxon>Pseudomonadati</taxon>
        <taxon>Pseudomonadota</taxon>
        <taxon>Alphaproteobacteria</taxon>
        <taxon>Acetobacterales</taxon>
        <taxon>Acetobacteraceae</taxon>
        <taxon>Pseudoroseomonas</taxon>
    </lineage>
</organism>
<gene>
    <name evidence="1" type="ORF">IBL25_16620</name>
</gene>
<protein>
    <submittedName>
        <fullName evidence="1">Uncharacterized protein</fullName>
    </submittedName>
</protein>
<name>A0ABR7R9S9_9PROT</name>
<keyword evidence="2" id="KW-1185">Reference proteome</keyword>
<sequence>MKGAQFNRALRLAIERDLAPTEVARQFVAMAKADVQRRIAIGEVPRQFARFVDGRKGAGDDAVQPDSVILYRFNPLAEAAKLALQELWRRSPVATGAYRQSFYLGISRGGDSGRFIKAANFSPRTMSADATEIVIGNEQPYSRRVDVQRDGTVPLKFSVDPNLFAETAALVRRRFPTVNAKGVYTMLFPGQYRLKTGPRAGRPVHSPAIVISIRE</sequence>
<comment type="caution">
    <text evidence="1">The sequence shown here is derived from an EMBL/GenBank/DDBJ whole genome shotgun (WGS) entry which is preliminary data.</text>
</comment>
<evidence type="ECO:0000313" key="2">
    <source>
        <dbReference type="Proteomes" id="UP000603940"/>
    </source>
</evidence>
<dbReference type="EMBL" id="JACTUZ010000084">
    <property type="protein sequence ID" value="MBC9178571.1"/>
    <property type="molecule type" value="Genomic_DNA"/>
</dbReference>
<dbReference type="Proteomes" id="UP000603940">
    <property type="component" value="Unassembled WGS sequence"/>
</dbReference>
<proteinExistence type="predicted"/>
<reference evidence="1 2" key="1">
    <citation type="journal article" date="2009" name="Int. J. Syst. Evol. Microbiol.">
        <title>Transfer of Teichococcus ludipueritiae and Muricoccus roseus to the genus Roseomonas, as Roseomonas ludipueritiae comb. nov. and Roseomonas rosea comb. nov., respectively, and emended description of the genus Roseomonas.</title>
        <authorList>
            <person name="Sanchez-Porro C."/>
            <person name="Gallego V."/>
            <person name="Busse H.J."/>
            <person name="Kampfer P."/>
            <person name="Ventosa A."/>
        </authorList>
    </citation>
    <scope>NUCLEOTIDE SEQUENCE [LARGE SCALE GENOMIC DNA]</scope>
    <source>
        <strain evidence="1 2">DSM 14915</strain>
    </source>
</reference>
<evidence type="ECO:0000313" key="1">
    <source>
        <dbReference type="EMBL" id="MBC9178571.1"/>
    </source>
</evidence>
<dbReference type="RefSeq" id="WP_187779661.1">
    <property type="nucleotide sequence ID" value="NZ_JACTUZ010000084.1"/>
</dbReference>
<accession>A0ABR7R9S9</accession>